<reference evidence="2" key="1">
    <citation type="journal article" date="2020" name="Nature">
        <title>Giant virus diversity and host interactions through global metagenomics.</title>
        <authorList>
            <person name="Schulz F."/>
            <person name="Roux S."/>
            <person name="Paez-Espino D."/>
            <person name="Jungbluth S."/>
            <person name="Walsh D.A."/>
            <person name="Denef V.J."/>
            <person name="McMahon K.D."/>
            <person name="Konstantinidis K.T."/>
            <person name="Eloe-Fadrosh E.A."/>
            <person name="Kyrpides N.C."/>
            <person name="Woyke T."/>
        </authorList>
    </citation>
    <scope>NUCLEOTIDE SEQUENCE</scope>
    <source>
        <strain evidence="2">GVMAG-M-3300020565-3</strain>
    </source>
</reference>
<dbReference type="AlphaFoldDB" id="A0A6C0CCV9"/>
<evidence type="ECO:0000256" key="1">
    <source>
        <dbReference type="SAM" id="Phobius"/>
    </source>
</evidence>
<proteinExistence type="predicted"/>
<accession>A0A6C0CCV9</accession>
<evidence type="ECO:0000313" key="2">
    <source>
        <dbReference type="EMBL" id="QHT02301.1"/>
    </source>
</evidence>
<feature type="transmembrane region" description="Helical" evidence="1">
    <location>
        <begin position="224"/>
        <end position="241"/>
    </location>
</feature>
<keyword evidence="1" id="KW-1133">Transmembrane helix</keyword>
<sequence>MGQQLFTHHDKYHLHKVLGFGCLFNFFLRIYWLLAYGSMYIYADSSYSLLIPVAHLTLSLSSLIFQVPQTRLNSKIIIWKELQLHNMVFTSRSAIVMIYSIVCIRNDIDMSYKYYYLYLIGKLALIVLHHMLADYITLKYNTNDKTTTRDINWENIPDNVKRGLKQYYAICQILAINSLILTDNDKTGSGVIEAAFLVMFPIQLSTFLMTLVRKSIITNIHWHIFYTLSLVSPYFLIINTLRSDGDGSDSGYKNKLEIAKVYLPVLYIIFRLQYNFNKYYLMFHIFIINFYIQYRNGLIVL</sequence>
<feature type="transmembrane region" description="Helical" evidence="1">
    <location>
        <begin position="114"/>
        <end position="132"/>
    </location>
</feature>
<feature type="transmembrane region" description="Helical" evidence="1">
    <location>
        <begin position="46"/>
        <end position="64"/>
    </location>
</feature>
<protein>
    <submittedName>
        <fullName evidence="2">Uncharacterized protein</fullName>
    </submittedName>
</protein>
<feature type="transmembrane region" description="Helical" evidence="1">
    <location>
        <begin position="191"/>
        <end position="212"/>
    </location>
</feature>
<feature type="transmembrane region" description="Helical" evidence="1">
    <location>
        <begin position="12"/>
        <end position="34"/>
    </location>
</feature>
<keyword evidence="1" id="KW-0812">Transmembrane</keyword>
<organism evidence="2">
    <name type="scientific">viral metagenome</name>
    <dbReference type="NCBI Taxonomy" id="1070528"/>
    <lineage>
        <taxon>unclassified sequences</taxon>
        <taxon>metagenomes</taxon>
        <taxon>organismal metagenomes</taxon>
    </lineage>
</organism>
<dbReference type="EMBL" id="MN739392">
    <property type="protein sequence ID" value="QHT02301.1"/>
    <property type="molecule type" value="Genomic_DNA"/>
</dbReference>
<name>A0A6C0CCV9_9ZZZZ</name>
<keyword evidence="1" id="KW-0472">Membrane</keyword>